<evidence type="ECO:0000313" key="8">
    <source>
        <dbReference type="EMBL" id="EIT68655.1"/>
    </source>
</evidence>
<feature type="domain" description="Metallo-beta-lactamase" evidence="7">
    <location>
        <begin position="531"/>
        <end position="710"/>
    </location>
</feature>
<keyword evidence="9" id="KW-1185">Reference proteome</keyword>
<feature type="transmembrane region" description="Helical" evidence="6">
    <location>
        <begin position="384"/>
        <end position="403"/>
    </location>
</feature>
<feature type="transmembrane region" description="Helical" evidence="6">
    <location>
        <begin position="469"/>
        <end position="492"/>
    </location>
</feature>
<dbReference type="PANTHER" id="PTHR30619:SF1">
    <property type="entry name" value="RECOMBINATION PROTEIN 2"/>
    <property type="match status" value="1"/>
</dbReference>
<dbReference type="NCBIfam" id="TIGR00361">
    <property type="entry name" value="ComEC_Rec2"/>
    <property type="match status" value="1"/>
</dbReference>
<dbReference type="AlphaFoldDB" id="I8T409"/>
<dbReference type="InterPro" id="IPR052159">
    <property type="entry name" value="Competence_DNA_uptake"/>
</dbReference>
<dbReference type="GO" id="GO:0030420">
    <property type="term" value="P:establishment of competence for transformation"/>
    <property type="evidence" value="ECO:0007669"/>
    <property type="project" value="InterPro"/>
</dbReference>
<feature type="transmembrane region" description="Helical" evidence="6">
    <location>
        <begin position="339"/>
        <end position="372"/>
    </location>
</feature>
<keyword evidence="3 6" id="KW-0812">Transmembrane</keyword>
<dbReference type="SMART" id="SM00849">
    <property type="entry name" value="Lactamase_B"/>
    <property type="match status" value="1"/>
</dbReference>
<keyword evidence="4 6" id="KW-1133">Transmembrane helix</keyword>
<dbReference type="InterPro" id="IPR004797">
    <property type="entry name" value="Competence_ComEC/Rec2"/>
</dbReference>
<dbReference type="SUPFAM" id="SSF56281">
    <property type="entry name" value="Metallo-hydrolase/oxidoreductase"/>
    <property type="match status" value="1"/>
</dbReference>
<dbReference type="Gene3D" id="3.60.15.10">
    <property type="entry name" value="Ribonuclease Z/Hydroxyacylglutathione hydrolase-like"/>
    <property type="match status" value="1"/>
</dbReference>
<evidence type="ECO:0000313" key="9">
    <source>
        <dbReference type="Proteomes" id="UP000003704"/>
    </source>
</evidence>
<dbReference type="InterPro" id="IPR035681">
    <property type="entry name" value="ComA-like_MBL"/>
</dbReference>
<dbReference type="PANTHER" id="PTHR30619">
    <property type="entry name" value="DNA INTERNALIZATION/COMPETENCE PROTEIN COMEC/REC2"/>
    <property type="match status" value="1"/>
</dbReference>
<gene>
    <name evidence="8" type="ORF">WQQ_38500</name>
</gene>
<feature type="transmembrane region" description="Helical" evidence="6">
    <location>
        <begin position="286"/>
        <end position="304"/>
    </location>
</feature>
<accession>I8T409</accession>
<protein>
    <recommendedName>
        <fullName evidence="7">Metallo-beta-lactamase domain-containing protein</fullName>
    </recommendedName>
</protein>
<evidence type="ECO:0000256" key="4">
    <source>
        <dbReference type="ARBA" id="ARBA00022989"/>
    </source>
</evidence>
<sequence>MCCAMRVAQPRYARVMTLRRSARSPFALALPFTLGILAVHALRELPAPWMLGLFAIPALLPWRGRATHALFVFGVLWCVWRVQDDVALRWPLSRHNETIELRGHVAALPEPDDIDGERRWRFQFRADDASIPLIRASWYRAPVELKAGECWLLTLRMRTPHGSLNPGAFDYEAWLFREGVGALASVRSGERCEALSGPPWLLMRQRLLDRLHAALPGHPGLPLLAALTIGDDSAISAHDWDVFRQTGTTHLVAISGFNVAIGASVAFFLGRWLWALWPPLCLRLPAQKAGMVAAAAAGVAYAFLAGWEPPVQRAALMLVFLLGAAWFDRLQHPFRVLALAWIAVLLVDPEAVLSPGLWLSFGAVGLIFYLTLHRLAAAPFWLEALRVQAALTLGLLPLSLGWFQGMGWSALPVNLIAVPLVAVVTPIALAALLLDWIWPWFGTPLLGLTASALSELQRYLQALAAWTEAGWWAASPPLPALALALLGALLLLAPRGLPTRPLGLLCLLPLLWPPQPAPARGFEVAVLDVGQGLSAVVQTAGHTLLYDAGPAIEEGFDAGESVVVPYLLGRGIRRLDALVISHEDRDHAGGLEAVRRFVGAKAEYGALTAQPCRDGQAWNWDGVEFLVLHPDEGPWSDNEGSCVLLVSDGTRRLLLAGDIERKAERRLIERHPEEIAADLLVAPHHGSKSSSSQAFVEAVRPKVVLYGAGWRSRFGHPRPEVVARYAAIGAEQRVTGVEGALFAIPTDDGWAVEGYREQALRWWNAPAEP</sequence>
<keyword evidence="2" id="KW-1003">Cell membrane</keyword>
<dbReference type="PATRIC" id="fig|1172194.4.peg.3736"/>
<evidence type="ECO:0000256" key="3">
    <source>
        <dbReference type="ARBA" id="ARBA00022692"/>
    </source>
</evidence>
<dbReference type="Pfam" id="PF13567">
    <property type="entry name" value="DUF4131"/>
    <property type="match status" value="1"/>
</dbReference>
<dbReference type="NCBIfam" id="TIGR00360">
    <property type="entry name" value="ComEC_N-term"/>
    <property type="match status" value="1"/>
</dbReference>
<dbReference type="Pfam" id="PF00753">
    <property type="entry name" value="Lactamase_B"/>
    <property type="match status" value="1"/>
</dbReference>
<feature type="transmembrane region" description="Helical" evidence="6">
    <location>
        <begin position="65"/>
        <end position="82"/>
    </location>
</feature>
<feature type="transmembrane region" description="Helical" evidence="6">
    <location>
        <begin position="415"/>
        <end position="438"/>
    </location>
</feature>
<dbReference type="CDD" id="cd07731">
    <property type="entry name" value="ComA-like_MBL-fold"/>
    <property type="match status" value="1"/>
</dbReference>
<name>I8T409_9GAMM</name>
<feature type="transmembrane region" description="Helical" evidence="6">
    <location>
        <begin position="250"/>
        <end position="274"/>
    </location>
</feature>
<evidence type="ECO:0000256" key="5">
    <source>
        <dbReference type="ARBA" id="ARBA00023136"/>
    </source>
</evidence>
<dbReference type="EMBL" id="AKGD01000003">
    <property type="protein sequence ID" value="EIT68655.1"/>
    <property type="molecule type" value="Genomic_DNA"/>
</dbReference>
<reference evidence="8 9" key="1">
    <citation type="journal article" date="2012" name="J. Bacteriol.">
        <title>Genome Sequence of n-Alkane-Degrading Hydrocarboniphaga effusa Strain AP103T (ATCC BAA-332T).</title>
        <authorList>
            <person name="Chang H.K."/>
            <person name="Zylstra G.J."/>
            <person name="Chae J.C."/>
        </authorList>
    </citation>
    <scope>NUCLEOTIDE SEQUENCE [LARGE SCALE GENOMIC DNA]</scope>
    <source>
        <strain evidence="8 9">AP103</strain>
    </source>
</reference>
<comment type="subcellular location">
    <subcellularLocation>
        <location evidence="1">Cell membrane</location>
        <topology evidence="1">Multi-pass membrane protein</topology>
    </subcellularLocation>
</comment>
<keyword evidence="5 6" id="KW-0472">Membrane</keyword>
<dbReference type="InterPro" id="IPR001279">
    <property type="entry name" value="Metallo-B-lactamas"/>
</dbReference>
<dbReference type="Proteomes" id="UP000003704">
    <property type="component" value="Unassembled WGS sequence"/>
</dbReference>
<proteinExistence type="predicted"/>
<comment type="caution">
    <text evidence="8">The sequence shown here is derived from an EMBL/GenBank/DDBJ whole genome shotgun (WGS) entry which is preliminary data.</text>
</comment>
<dbReference type="GO" id="GO:0005886">
    <property type="term" value="C:plasma membrane"/>
    <property type="evidence" value="ECO:0007669"/>
    <property type="project" value="UniProtKB-SubCell"/>
</dbReference>
<evidence type="ECO:0000259" key="7">
    <source>
        <dbReference type="SMART" id="SM00849"/>
    </source>
</evidence>
<evidence type="ECO:0000256" key="6">
    <source>
        <dbReference type="SAM" id="Phobius"/>
    </source>
</evidence>
<evidence type="ECO:0000256" key="2">
    <source>
        <dbReference type="ARBA" id="ARBA00022475"/>
    </source>
</evidence>
<evidence type="ECO:0000256" key="1">
    <source>
        <dbReference type="ARBA" id="ARBA00004651"/>
    </source>
</evidence>
<organism evidence="8 9">
    <name type="scientific">Hydrocarboniphaga effusa AP103</name>
    <dbReference type="NCBI Taxonomy" id="1172194"/>
    <lineage>
        <taxon>Bacteria</taxon>
        <taxon>Pseudomonadati</taxon>
        <taxon>Pseudomonadota</taxon>
        <taxon>Gammaproteobacteria</taxon>
        <taxon>Nevskiales</taxon>
        <taxon>Nevskiaceae</taxon>
        <taxon>Hydrocarboniphaga</taxon>
    </lineage>
</organism>
<dbReference type="Pfam" id="PF03772">
    <property type="entry name" value="Competence"/>
    <property type="match status" value="1"/>
</dbReference>
<feature type="transmembrane region" description="Helical" evidence="6">
    <location>
        <begin position="310"/>
        <end position="327"/>
    </location>
</feature>
<dbReference type="STRING" id="1172194.WQQ_38500"/>
<dbReference type="InterPro" id="IPR025405">
    <property type="entry name" value="DUF4131"/>
</dbReference>
<dbReference type="InterPro" id="IPR004477">
    <property type="entry name" value="ComEC_N"/>
</dbReference>
<dbReference type="InterPro" id="IPR036866">
    <property type="entry name" value="RibonucZ/Hydroxyglut_hydro"/>
</dbReference>